<reference evidence="3 4" key="1">
    <citation type="submission" date="2023-04" db="EMBL/GenBank/DDBJ databases">
        <title>A long-awaited taxogenomic arrangement of the family Halomonadaceae.</title>
        <authorList>
            <person name="De La Haba R."/>
            <person name="Chuvochina M."/>
            <person name="Wittouck S."/>
            <person name="Arahal D.R."/>
            <person name="Sanchez-Porro C."/>
            <person name="Hugenholtz P."/>
            <person name="Ventosa A."/>
        </authorList>
    </citation>
    <scope>NUCLEOTIDE SEQUENCE [LARGE SCALE GENOMIC DNA]</scope>
    <source>
        <strain evidence="3 4">DSM 26770</strain>
    </source>
</reference>
<accession>A0ABU1HF73</accession>
<evidence type="ECO:0000313" key="4">
    <source>
        <dbReference type="Proteomes" id="UP001251374"/>
    </source>
</evidence>
<gene>
    <name evidence="3" type="ORF">QC821_12655</name>
</gene>
<sequence length="187" mass="19600">MPKSLMKYLIIVAAGLAVSGCQLIDTTPGPPPERIEVTDVGTEAERDPDEAPPPGRVAREVAFPEAEYAALEKHGNGSISGRLTLNTASGTVVGRNSRVSVAPVTTYSAEAAEKALAGQAVAPADPRAQAYTRQASTDDDGRFTVNGLPAGDYYVSGSVTPSDGRPRIIINQVRLNSGQRVNVNLSR</sequence>
<dbReference type="EMBL" id="JARWAM010000008">
    <property type="protein sequence ID" value="MDR5906126.1"/>
    <property type="molecule type" value="Genomic_DNA"/>
</dbReference>
<dbReference type="Proteomes" id="UP001251374">
    <property type="component" value="Unassembled WGS sequence"/>
</dbReference>
<feature type="signal peptide" evidence="2">
    <location>
        <begin position="1"/>
        <end position="24"/>
    </location>
</feature>
<dbReference type="PROSITE" id="PS51257">
    <property type="entry name" value="PROKAR_LIPOPROTEIN"/>
    <property type="match status" value="1"/>
</dbReference>
<evidence type="ECO:0000256" key="1">
    <source>
        <dbReference type="SAM" id="MobiDB-lite"/>
    </source>
</evidence>
<evidence type="ECO:0000256" key="2">
    <source>
        <dbReference type="SAM" id="SignalP"/>
    </source>
</evidence>
<protein>
    <submittedName>
        <fullName evidence="3">Carboxypeptidase-like regulatory domain-containing protein</fullName>
    </submittedName>
</protein>
<comment type="caution">
    <text evidence="3">The sequence shown here is derived from an EMBL/GenBank/DDBJ whole genome shotgun (WGS) entry which is preliminary data.</text>
</comment>
<evidence type="ECO:0000313" key="3">
    <source>
        <dbReference type="EMBL" id="MDR5906126.1"/>
    </source>
</evidence>
<keyword evidence="2" id="KW-0732">Signal</keyword>
<keyword evidence="4" id="KW-1185">Reference proteome</keyword>
<feature type="region of interest" description="Disordered" evidence="1">
    <location>
        <begin position="25"/>
        <end position="56"/>
    </location>
</feature>
<feature type="chain" id="PRO_5047532979" evidence="2">
    <location>
        <begin position="25"/>
        <end position="187"/>
    </location>
</feature>
<name>A0ABU1HF73_9GAMM</name>
<dbReference type="InterPro" id="IPR013783">
    <property type="entry name" value="Ig-like_fold"/>
</dbReference>
<dbReference type="SUPFAM" id="SSF117074">
    <property type="entry name" value="Hypothetical protein PA1324"/>
    <property type="match status" value="1"/>
</dbReference>
<dbReference type="Gene3D" id="2.60.40.10">
    <property type="entry name" value="Immunoglobulins"/>
    <property type="match status" value="1"/>
</dbReference>
<organism evidence="3 4">
    <name type="scientific">Franzmannia qiaohouensis</name>
    <dbReference type="NCBI Taxonomy" id="1329370"/>
    <lineage>
        <taxon>Bacteria</taxon>
        <taxon>Pseudomonadati</taxon>
        <taxon>Pseudomonadota</taxon>
        <taxon>Gammaproteobacteria</taxon>
        <taxon>Oceanospirillales</taxon>
        <taxon>Halomonadaceae</taxon>
        <taxon>Franzmannia</taxon>
    </lineage>
</organism>
<proteinExistence type="predicted"/>
<dbReference type="RefSeq" id="WP_309721907.1">
    <property type="nucleotide sequence ID" value="NZ_JARWAM010000008.1"/>
</dbReference>